<feature type="transmembrane region" description="Helical" evidence="1">
    <location>
        <begin position="82"/>
        <end position="101"/>
    </location>
</feature>
<keyword evidence="1" id="KW-1133">Transmembrane helix</keyword>
<name>A0A5C6ME69_9PLAN</name>
<feature type="transmembrane region" description="Helical" evidence="1">
    <location>
        <begin position="12"/>
        <end position="29"/>
    </location>
</feature>
<dbReference type="PANTHER" id="PTHR43751">
    <property type="entry name" value="SULFATASE"/>
    <property type="match status" value="1"/>
</dbReference>
<dbReference type="Pfam" id="PF00884">
    <property type="entry name" value="Sulfatase"/>
    <property type="match status" value="1"/>
</dbReference>
<feature type="domain" description="Sulfatase N-terminal" evidence="2">
    <location>
        <begin position="210"/>
        <end position="524"/>
    </location>
</feature>
<gene>
    <name evidence="3" type="ORF">E3A20_01360</name>
</gene>
<evidence type="ECO:0000256" key="1">
    <source>
        <dbReference type="SAM" id="Phobius"/>
    </source>
</evidence>
<comment type="caution">
    <text evidence="3">The sequence shown here is derived from an EMBL/GenBank/DDBJ whole genome shotgun (WGS) entry which is preliminary data.</text>
</comment>
<dbReference type="PANTHER" id="PTHR43751:SF3">
    <property type="entry name" value="SULFATASE N-TERMINAL DOMAIN-CONTAINING PROTEIN"/>
    <property type="match status" value="1"/>
</dbReference>
<dbReference type="SUPFAM" id="SSF53649">
    <property type="entry name" value="Alkaline phosphatase-like"/>
    <property type="match status" value="1"/>
</dbReference>
<dbReference type="InterPro" id="IPR017850">
    <property type="entry name" value="Alkaline_phosphatase_core_sf"/>
</dbReference>
<dbReference type="EMBL" id="SRHE01000011">
    <property type="protein sequence ID" value="TWW12456.1"/>
    <property type="molecule type" value="Genomic_DNA"/>
</dbReference>
<accession>A0A5C6ME69</accession>
<feature type="transmembrane region" description="Helical" evidence="1">
    <location>
        <begin position="145"/>
        <end position="166"/>
    </location>
</feature>
<protein>
    <recommendedName>
        <fullName evidence="2">Sulfatase N-terminal domain-containing protein</fullName>
    </recommendedName>
</protein>
<feature type="transmembrane region" description="Helical" evidence="1">
    <location>
        <begin position="49"/>
        <end position="70"/>
    </location>
</feature>
<keyword evidence="1" id="KW-0472">Membrane</keyword>
<proteinExistence type="predicted"/>
<dbReference type="Proteomes" id="UP000321083">
    <property type="component" value="Unassembled WGS sequence"/>
</dbReference>
<sequence>MAAELRISARLQLLQLAGLSVMGITLPLMDRLASNAQYLILLDYSLVPVLTVAGLLFPGLPLLLWLSVQLSSRLLGSAAERGVFSVLVVLLAALCGMSAVRNLSVALDLQRNGIPELLPAILVFGAACGVPWLNRRFTAVRQFLCLLAAGGLAVPLVLFSSAGVRWQLLGMSAREQAETEKLPRPVPIVMVVFDGLNGMTLLNAAGEIDRQRFPGFAELADRATVYRNATTVHARTDHALPAMLTSTLPLEEQTPVEADYSPGLFRRIFRTHQYDMTVFEPLTRFCPAELRQLRQHRTTAQQVLRLLSTLLRVETQMCLPLELAPSQTIIPRDWFGLLPHGRSSEAIQQGLVVYGWDTGRREQVQHFVECLRPGKQPGFYFLHLALPHYPWSVLPSGAPCFPWADVSLRVAGLPDETWTSDEWLVNQAWDRSLLQTLYADRCVAMILQTLRQQQTLDQTLLIVTADHGMCFVPGASLREPVAETLPDLLPVPLLIKLPGQQRGSVTDRNAEITDILPTIADVIGMEADPAWVGSSLLTDEVRARKTLLGPHPSILAPDFPRRFEHAQRLQRVFGAGGPGDRIGRLAAIPGLAGRRVDEFAVLESAVRAVIAPGVVGQHVPPTPTNPGSSFTASLLHGKLLADTDRATGFEQPVWLAVAVSGRIVATTRTSTDPRWNRVWTAYVPESEVPEAVQPVELYEVPDPAAPRELRRISYESLAADELWELLNPGPRFP</sequence>
<organism evidence="3 4">
    <name type="scientific">Planctomyces bekefii</name>
    <dbReference type="NCBI Taxonomy" id="1653850"/>
    <lineage>
        <taxon>Bacteria</taxon>
        <taxon>Pseudomonadati</taxon>
        <taxon>Planctomycetota</taxon>
        <taxon>Planctomycetia</taxon>
        <taxon>Planctomycetales</taxon>
        <taxon>Planctomycetaceae</taxon>
        <taxon>Planctomyces</taxon>
    </lineage>
</organism>
<dbReference type="Gene3D" id="3.40.720.10">
    <property type="entry name" value="Alkaline Phosphatase, subunit A"/>
    <property type="match status" value="1"/>
</dbReference>
<keyword evidence="4" id="KW-1185">Reference proteome</keyword>
<feature type="transmembrane region" description="Helical" evidence="1">
    <location>
        <begin position="113"/>
        <end position="133"/>
    </location>
</feature>
<reference evidence="3 4" key="1">
    <citation type="submission" date="2019-08" db="EMBL/GenBank/DDBJ databases">
        <title>100 year-old enigma solved: identification of Planctomyces bekefii, the type genus and species of the phylum Planctomycetes.</title>
        <authorList>
            <person name="Svetlana D.N."/>
            <person name="Overmann J."/>
        </authorList>
    </citation>
    <scope>NUCLEOTIDE SEQUENCE [LARGE SCALE GENOMIC DNA]</scope>
    <source>
        <strain evidence="3">Phe10_nw2017</strain>
    </source>
</reference>
<keyword evidence="1" id="KW-0812">Transmembrane</keyword>
<evidence type="ECO:0000259" key="2">
    <source>
        <dbReference type="Pfam" id="PF00884"/>
    </source>
</evidence>
<dbReference type="InterPro" id="IPR000917">
    <property type="entry name" value="Sulfatase_N"/>
</dbReference>
<dbReference type="InterPro" id="IPR052701">
    <property type="entry name" value="GAG_Ulvan_Degrading_Sulfatases"/>
</dbReference>
<evidence type="ECO:0000313" key="3">
    <source>
        <dbReference type="EMBL" id="TWW12456.1"/>
    </source>
</evidence>
<evidence type="ECO:0000313" key="4">
    <source>
        <dbReference type="Proteomes" id="UP000321083"/>
    </source>
</evidence>
<dbReference type="AlphaFoldDB" id="A0A5C6ME69"/>
<reference evidence="3 4" key="2">
    <citation type="submission" date="2019-08" db="EMBL/GenBank/DDBJ databases">
        <authorList>
            <person name="Henke P."/>
        </authorList>
    </citation>
    <scope>NUCLEOTIDE SEQUENCE [LARGE SCALE GENOMIC DNA]</scope>
    <source>
        <strain evidence="3">Phe10_nw2017</strain>
    </source>
</reference>